<dbReference type="EMBL" id="CP000118">
    <property type="protein sequence ID" value="ABA24694.1"/>
    <property type="molecule type" value="Genomic_DNA"/>
</dbReference>
<evidence type="ECO:0000256" key="1">
    <source>
        <dbReference type="SAM" id="MobiDB-lite"/>
    </source>
</evidence>
<dbReference type="STRING" id="240292.Ava_D0029"/>
<feature type="region of interest" description="Disordered" evidence="1">
    <location>
        <begin position="1"/>
        <end position="32"/>
    </location>
</feature>
<sequence length="114" mass="12136">MTNRRTGRANSDKPTDSQSPEQPNGSVDDTIMSMSLDMKRTIKKVVVHNAIAMAMQDFALGDYGDVEPAMFTPFSGGMLSPLESRHQALLEGKVITPALLPSSGESTGTSSSTC</sequence>
<dbReference type="Proteomes" id="UP000002533">
    <property type="component" value="Miscellaneous, Incision element"/>
</dbReference>
<gene>
    <name evidence="2" type="ordered locus">Ava_D0029</name>
</gene>
<protein>
    <submittedName>
        <fullName evidence="2">Uncharacterized protein</fullName>
    </submittedName>
</protein>
<feature type="compositionally biased region" description="Polar residues" evidence="1">
    <location>
        <begin position="16"/>
        <end position="27"/>
    </location>
</feature>
<proteinExistence type="predicted"/>
<dbReference type="HOGENOM" id="CLU_2115901_0_0_3"/>
<organism evidence="2 3">
    <name type="scientific">Trichormus variabilis (strain ATCC 29413 / PCC 7937)</name>
    <name type="common">Anabaena variabilis</name>
    <dbReference type="NCBI Taxonomy" id="240292"/>
    <lineage>
        <taxon>Bacteria</taxon>
        <taxon>Bacillati</taxon>
        <taxon>Cyanobacteriota</taxon>
        <taxon>Cyanophyceae</taxon>
        <taxon>Nostocales</taxon>
        <taxon>Nostocaceae</taxon>
        <taxon>Trichormus</taxon>
    </lineage>
</organism>
<dbReference type="KEGG" id="ava:Ava_D0029"/>
<name>Q3M2U2_TRIV2</name>
<dbReference type="AlphaFoldDB" id="Q3M2U2"/>
<evidence type="ECO:0000313" key="3">
    <source>
        <dbReference type="Proteomes" id="UP000002533"/>
    </source>
</evidence>
<reference evidence="3" key="1">
    <citation type="journal article" date="2014" name="Stand. Genomic Sci.">
        <title>Complete genome sequence of Anabaena variabilis ATCC 29413.</title>
        <authorList>
            <person name="Thiel T."/>
            <person name="Pratte B.S."/>
            <person name="Zhong J."/>
            <person name="Goodwin L."/>
            <person name="Copeland A."/>
            <person name="Lucas S."/>
            <person name="Han C."/>
            <person name="Pitluck S."/>
            <person name="Land M.L."/>
            <person name="Kyrpides N.C."/>
            <person name="Woyke T."/>
        </authorList>
    </citation>
    <scope>NUCLEOTIDE SEQUENCE [LARGE SCALE GENOMIC DNA]</scope>
    <source>
        <strain evidence="3">ATCC 29413 / PCC 7937</strain>
    </source>
</reference>
<evidence type="ECO:0000313" key="2">
    <source>
        <dbReference type="EMBL" id="ABA24694.1"/>
    </source>
</evidence>
<accession>Q3M2U2</accession>